<keyword evidence="6" id="KW-1185">Reference proteome</keyword>
<keyword evidence="5" id="KW-0548">Nucleotidyltransferase</keyword>
<dbReference type="Pfam" id="PF24894">
    <property type="entry name" value="Hexapep_GlmU"/>
    <property type="match status" value="1"/>
</dbReference>
<organism evidence="5 6">
    <name type="scientific">Paenibacillus montaniterrae</name>
    <dbReference type="NCBI Taxonomy" id="429341"/>
    <lineage>
        <taxon>Bacteria</taxon>
        <taxon>Bacillati</taxon>
        <taxon>Bacillota</taxon>
        <taxon>Bacilli</taxon>
        <taxon>Bacillales</taxon>
        <taxon>Paenibacillaceae</taxon>
        <taxon>Paenibacillus</taxon>
    </lineage>
</organism>
<dbReference type="SUPFAM" id="SSF53448">
    <property type="entry name" value="Nucleotide-diphospho-sugar transferases"/>
    <property type="match status" value="1"/>
</dbReference>
<protein>
    <submittedName>
        <fullName evidence="5">Glucose-1-phosphate adenylyltransferase subunit GlgD</fullName>
    </submittedName>
</protein>
<feature type="domain" description="Nucleotidyl transferase" evidence="3">
    <location>
        <begin position="21"/>
        <end position="229"/>
    </location>
</feature>
<dbReference type="GO" id="GO:0008878">
    <property type="term" value="F:glucose-1-phosphate adenylyltransferase activity"/>
    <property type="evidence" value="ECO:0007669"/>
    <property type="project" value="InterPro"/>
</dbReference>
<proteinExistence type="inferred from homology"/>
<dbReference type="RefSeq" id="WP_213513514.1">
    <property type="nucleotide sequence ID" value="NZ_BOSE01000001.1"/>
</dbReference>
<evidence type="ECO:0000313" key="5">
    <source>
        <dbReference type="EMBL" id="GIP15293.1"/>
    </source>
</evidence>
<dbReference type="Pfam" id="PF00483">
    <property type="entry name" value="NTP_transferase"/>
    <property type="match status" value="1"/>
</dbReference>
<dbReference type="GO" id="GO:0005978">
    <property type="term" value="P:glycogen biosynthetic process"/>
    <property type="evidence" value="ECO:0007669"/>
    <property type="project" value="UniProtKB-KW"/>
</dbReference>
<gene>
    <name evidence="5" type="primary">glgD</name>
    <name evidence="5" type="ORF">J40TS1_09350</name>
</gene>
<dbReference type="InterPro" id="IPR011832">
    <property type="entry name" value="GlgDAde_trans"/>
</dbReference>
<comment type="caution">
    <text evidence="5">The sequence shown here is derived from an EMBL/GenBank/DDBJ whole genome shotgun (WGS) entry which is preliminary data.</text>
</comment>
<dbReference type="CDD" id="cd04651">
    <property type="entry name" value="LbH_G1P_AT_C"/>
    <property type="match status" value="1"/>
</dbReference>
<name>A0A920CXG6_9BACL</name>
<comment type="similarity">
    <text evidence="1">Belongs to the bacterial/plant glucose-1-phosphate adenylyltransferase family.</text>
</comment>
<dbReference type="Gene3D" id="2.160.10.10">
    <property type="entry name" value="Hexapeptide repeat proteins"/>
    <property type="match status" value="1"/>
</dbReference>
<evidence type="ECO:0000256" key="1">
    <source>
        <dbReference type="ARBA" id="ARBA00010443"/>
    </source>
</evidence>
<dbReference type="InterPro" id="IPR029044">
    <property type="entry name" value="Nucleotide-diphossugar_trans"/>
</dbReference>
<dbReference type="AlphaFoldDB" id="A0A920CXG6"/>
<reference evidence="5" key="1">
    <citation type="submission" date="2021-03" db="EMBL/GenBank/DDBJ databases">
        <title>Antimicrobial resistance genes in bacteria isolated from Japanese honey, and their potential for conferring macrolide and lincosamide resistance in the American foulbrood pathogen Paenibacillus larvae.</title>
        <authorList>
            <person name="Okamoto M."/>
            <person name="Kumagai M."/>
            <person name="Kanamori H."/>
            <person name="Takamatsu D."/>
        </authorList>
    </citation>
    <scope>NUCLEOTIDE SEQUENCE</scope>
    <source>
        <strain evidence="5">J40TS1</strain>
    </source>
</reference>
<dbReference type="PANTHER" id="PTHR43523">
    <property type="entry name" value="GLUCOSE-1-PHOSPHATE ADENYLYLTRANSFERASE-RELATED"/>
    <property type="match status" value="1"/>
</dbReference>
<evidence type="ECO:0000256" key="2">
    <source>
        <dbReference type="ARBA" id="ARBA00023056"/>
    </source>
</evidence>
<feature type="domain" description="Glucose-1-phosphate adenylyltransferase/Bifunctional protein GlmU-like C-terminal hexapeptide" evidence="4">
    <location>
        <begin position="287"/>
        <end position="355"/>
    </location>
</feature>
<dbReference type="Gene3D" id="3.90.550.10">
    <property type="entry name" value="Spore Coat Polysaccharide Biosynthesis Protein SpsA, Chain A"/>
    <property type="match status" value="1"/>
</dbReference>
<dbReference type="InterPro" id="IPR011004">
    <property type="entry name" value="Trimer_LpxA-like_sf"/>
</dbReference>
<sequence>MNKQKIMGVINLIHETDELDKLTHGRCTATVPFGSRYRIIDFTLSNMVNSGIQEVGIFVHKKYRSLMDHIGSGKSWDLQHRQSGLFILPPITDDVQELSRGDLFHFYQNRDYFLRSKPEYVLITRSHMVCNIDFRKVLDFHLEKEADITVVCHQSTEPVLGKARKVRMDGSGRIVEIQDSYGRMLSDYSNMEMYLMKKDLLMDLVETSLAKGQDHLVRHAIFSKLEQLNVYGYVHDGFLAVVNTINSYYGNSMKLLDSDVWRKLFYEPGPIFTKVKDGPPARYSPDAIVSRSIIANGCLIEGTVRNSILFRGVHVHKGAVVEDSIIMQNGVILPNSIVKCSIFDKDVVIEENREVKGVSSGPYLAGKRKVI</sequence>
<dbReference type="InterPro" id="IPR011831">
    <property type="entry name" value="ADP-Glc_PPase"/>
</dbReference>
<evidence type="ECO:0000259" key="4">
    <source>
        <dbReference type="Pfam" id="PF24894"/>
    </source>
</evidence>
<dbReference type="EMBL" id="BOSE01000001">
    <property type="protein sequence ID" value="GIP15293.1"/>
    <property type="molecule type" value="Genomic_DNA"/>
</dbReference>
<dbReference type="NCBIfam" id="TIGR02092">
    <property type="entry name" value="glgD"/>
    <property type="match status" value="1"/>
</dbReference>
<keyword evidence="5" id="KW-0808">Transferase</keyword>
<dbReference type="InterPro" id="IPR005835">
    <property type="entry name" value="NTP_transferase_dom"/>
</dbReference>
<dbReference type="InterPro" id="IPR056818">
    <property type="entry name" value="GlmU/GlgC-like_hexapep"/>
</dbReference>
<dbReference type="Proteomes" id="UP000683139">
    <property type="component" value="Unassembled WGS sequence"/>
</dbReference>
<keyword evidence="2" id="KW-0320">Glycogen biosynthesis</keyword>
<evidence type="ECO:0000259" key="3">
    <source>
        <dbReference type="Pfam" id="PF00483"/>
    </source>
</evidence>
<accession>A0A920CXG6</accession>
<dbReference type="CDD" id="cd02508">
    <property type="entry name" value="ADP_Glucose_PP"/>
    <property type="match status" value="1"/>
</dbReference>
<evidence type="ECO:0000313" key="6">
    <source>
        <dbReference type="Proteomes" id="UP000683139"/>
    </source>
</evidence>
<dbReference type="PANTHER" id="PTHR43523:SF6">
    <property type="entry name" value="GLYCOGEN BIOSYNTHESIS PROTEIN GLGD"/>
    <property type="match status" value="1"/>
</dbReference>
<dbReference type="SUPFAM" id="SSF51161">
    <property type="entry name" value="Trimeric LpxA-like enzymes"/>
    <property type="match status" value="1"/>
</dbReference>